<proteinExistence type="predicted"/>
<evidence type="ECO:0000313" key="1">
    <source>
        <dbReference type="EMBL" id="PXX24677.1"/>
    </source>
</evidence>
<accession>A0A318IB79</accession>
<dbReference type="Proteomes" id="UP000247755">
    <property type="component" value="Unassembled WGS sequence"/>
</dbReference>
<dbReference type="AlphaFoldDB" id="A0A318IB79"/>
<reference evidence="1 2" key="1">
    <citation type="submission" date="2018-05" db="EMBL/GenBank/DDBJ databases">
        <title>Comparative genomics of bacterial root endophytes of switchgrass collected from native prairies over two seasons.</title>
        <authorList>
            <person name="Tang Y."/>
        </authorList>
    </citation>
    <scope>NUCLEOTIDE SEQUENCE [LARGE SCALE GENOMIC DNA]</scope>
    <source>
        <strain evidence="1 2">NFIX32</strain>
    </source>
</reference>
<comment type="caution">
    <text evidence="1">The sequence shown here is derived from an EMBL/GenBank/DDBJ whole genome shotgun (WGS) entry which is preliminary data.</text>
</comment>
<dbReference type="EMBL" id="QJJY01000030">
    <property type="protein sequence ID" value="PXX24677.1"/>
    <property type="molecule type" value="Genomic_DNA"/>
</dbReference>
<name>A0A318IB79_BURPY</name>
<sequence>MVRRRRNGRHVAPTREAGDARPRAARVILTLGMRGRQGAGGALLLRRIIPYSFMLEPHVAEMTTQRMNRWPINGLAHACAGYPQACQQNLWVSGAAHGQHACGDRDVHRRGVVMRSAAKRCARRPSHAPRLHHACQSPSDQGFSVAVRRISTSLPTFSVENCAFAIGGHDTDRCHGLPRFARELTRCKYRPRRLSGDPA</sequence>
<protein>
    <submittedName>
        <fullName evidence="1">Uncharacterized protein</fullName>
    </submittedName>
</protein>
<organism evidence="1 2">
    <name type="scientific">Burkholderia pyrrocinia</name>
    <name type="common">Pseudomonas pyrrocinia</name>
    <dbReference type="NCBI Taxonomy" id="60550"/>
    <lineage>
        <taxon>Bacteria</taxon>
        <taxon>Pseudomonadati</taxon>
        <taxon>Pseudomonadota</taxon>
        <taxon>Betaproteobacteria</taxon>
        <taxon>Burkholderiales</taxon>
        <taxon>Burkholderiaceae</taxon>
        <taxon>Burkholderia</taxon>
        <taxon>Burkholderia cepacia complex</taxon>
    </lineage>
</organism>
<evidence type="ECO:0000313" key="2">
    <source>
        <dbReference type="Proteomes" id="UP000247755"/>
    </source>
</evidence>
<gene>
    <name evidence="1" type="ORF">NA66_103016</name>
</gene>